<sequence length="239" mass="27074">MTESKFTCMADLMEHLHALSLAHLVSSASRDFPSQQDLDPIQRRANGQPICSLRTFIYGCGDTGDTVEERTIKYWYLFHTGSRDSWESSSESEEDRVAPFPFEGFCSASSLKNEEDVIEQPEPEESKMKEEEEELSGCFTIKTDIVAVLVEAFRAFRLRMRKAFRRGRGRVEPVQSPSFQEDPTSASAQEAPLRTPDAEAEAEEEAAEEEAAEEEAAEEEASSETRRTRKLHFPKFKVC</sequence>
<evidence type="ECO:0000256" key="1">
    <source>
        <dbReference type="SAM" id="MobiDB-lite"/>
    </source>
</evidence>
<name>A0A8T2KX07_ASTMX</name>
<organism evidence="2 3">
    <name type="scientific">Astyanax mexicanus</name>
    <name type="common">Blind cave fish</name>
    <name type="synonym">Astyanax fasciatus mexicanus</name>
    <dbReference type="NCBI Taxonomy" id="7994"/>
    <lineage>
        <taxon>Eukaryota</taxon>
        <taxon>Metazoa</taxon>
        <taxon>Chordata</taxon>
        <taxon>Craniata</taxon>
        <taxon>Vertebrata</taxon>
        <taxon>Euteleostomi</taxon>
        <taxon>Actinopterygii</taxon>
        <taxon>Neopterygii</taxon>
        <taxon>Teleostei</taxon>
        <taxon>Ostariophysi</taxon>
        <taxon>Characiformes</taxon>
        <taxon>Characoidei</taxon>
        <taxon>Acestrorhamphidae</taxon>
        <taxon>Acestrorhamphinae</taxon>
        <taxon>Astyanax</taxon>
    </lineage>
</organism>
<evidence type="ECO:0000313" key="2">
    <source>
        <dbReference type="EMBL" id="KAG9262222.1"/>
    </source>
</evidence>
<accession>A0A8T2KX07</accession>
<evidence type="ECO:0000313" key="3">
    <source>
        <dbReference type="Proteomes" id="UP000752171"/>
    </source>
</evidence>
<feature type="compositionally biased region" description="Acidic residues" evidence="1">
    <location>
        <begin position="198"/>
        <end position="222"/>
    </location>
</feature>
<gene>
    <name evidence="2" type="ORF">AMEX_G23972</name>
</gene>
<feature type="compositionally biased region" description="Polar residues" evidence="1">
    <location>
        <begin position="175"/>
        <end position="188"/>
    </location>
</feature>
<comment type="caution">
    <text evidence="2">The sequence shown here is derived from an EMBL/GenBank/DDBJ whole genome shotgun (WGS) entry which is preliminary data.</text>
</comment>
<protein>
    <submittedName>
        <fullName evidence="2">Uncharacterized protein</fullName>
    </submittedName>
</protein>
<reference evidence="2 3" key="1">
    <citation type="submission" date="2021-07" db="EMBL/GenBank/DDBJ databases">
        <authorList>
            <person name="Imarazene B."/>
            <person name="Zahm M."/>
            <person name="Klopp C."/>
            <person name="Cabau C."/>
            <person name="Beille S."/>
            <person name="Jouanno E."/>
            <person name="Castinel A."/>
            <person name="Lluch J."/>
            <person name="Gil L."/>
            <person name="Kuchtly C."/>
            <person name="Lopez Roques C."/>
            <person name="Donnadieu C."/>
            <person name="Parrinello H."/>
            <person name="Journot L."/>
            <person name="Du K."/>
            <person name="Schartl M."/>
            <person name="Retaux S."/>
            <person name="Guiguen Y."/>
        </authorList>
    </citation>
    <scope>NUCLEOTIDE SEQUENCE [LARGE SCALE GENOMIC DNA]</scope>
    <source>
        <strain evidence="2">Pach_M1</strain>
        <tissue evidence="2">Testis</tissue>
    </source>
</reference>
<dbReference type="EMBL" id="JAICCE010000021">
    <property type="protein sequence ID" value="KAG9262222.1"/>
    <property type="molecule type" value="Genomic_DNA"/>
</dbReference>
<dbReference type="Proteomes" id="UP000752171">
    <property type="component" value="Unassembled WGS sequence"/>
</dbReference>
<dbReference type="AlphaFoldDB" id="A0A8T2KX07"/>
<proteinExistence type="predicted"/>
<feature type="region of interest" description="Disordered" evidence="1">
    <location>
        <begin position="169"/>
        <end position="228"/>
    </location>
</feature>